<dbReference type="EMBL" id="KZ825009">
    <property type="protein sequence ID" value="RAH64603.1"/>
    <property type="molecule type" value="Genomic_DNA"/>
</dbReference>
<reference evidence="1" key="1">
    <citation type="submission" date="2018-02" db="EMBL/GenBank/DDBJ databases">
        <title>The genomes of Aspergillus section Nigri reveals drivers in fungal speciation.</title>
        <authorList>
            <consortium name="DOE Joint Genome Institute"/>
            <person name="Vesth T.C."/>
            <person name="Nybo J."/>
            <person name="Theobald S."/>
            <person name="Brandl J."/>
            <person name="Frisvad J.C."/>
            <person name="Nielsen K.F."/>
            <person name="Lyhne E.K."/>
            <person name="Kogle M.E."/>
            <person name="Kuo A."/>
            <person name="Riley R."/>
            <person name="Clum A."/>
            <person name="Nolan M."/>
            <person name="Lipzen A."/>
            <person name="Salamov A."/>
            <person name="Henrissat B."/>
            <person name="Wiebenga A."/>
            <person name="De vries R.P."/>
            <person name="Grigoriev I.V."/>
            <person name="Mortensen U.H."/>
            <person name="Andersen M.R."/>
            <person name="Baker S.E."/>
        </authorList>
    </citation>
    <scope>NUCLEOTIDE SEQUENCE</scope>
    <source>
        <strain evidence="1">CBS 121060</strain>
    </source>
</reference>
<organism evidence="1 2">
    <name type="scientific">Aspergillus aculeatinus CBS 121060</name>
    <dbReference type="NCBI Taxonomy" id="1448322"/>
    <lineage>
        <taxon>Eukaryota</taxon>
        <taxon>Fungi</taxon>
        <taxon>Dikarya</taxon>
        <taxon>Ascomycota</taxon>
        <taxon>Pezizomycotina</taxon>
        <taxon>Eurotiomycetes</taxon>
        <taxon>Eurotiomycetidae</taxon>
        <taxon>Eurotiales</taxon>
        <taxon>Aspergillaceae</taxon>
        <taxon>Aspergillus</taxon>
        <taxon>Aspergillus subgen. Circumdati</taxon>
    </lineage>
</organism>
<sequence length="109" mass="12108">MHACQGHGYCRKLLCSEQAQCVLHTPCRSLRWPSTGARLQKKWLTLGYRHPPPPPPPPPPAALSLLVLHCDSGNDSPFFLKIMPGIYLSPWGLSKTTTTQQCHARVDPL</sequence>
<proteinExistence type="predicted"/>
<name>A0ACD1GTY3_9EURO</name>
<evidence type="ECO:0000313" key="2">
    <source>
        <dbReference type="Proteomes" id="UP000249661"/>
    </source>
</evidence>
<protein>
    <submittedName>
        <fullName evidence="1">Uncharacterized protein</fullName>
    </submittedName>
</protein>
<dbReference type="Proteomes" id="UP000249661">
    <property type="component" value="Unassembled WGS sequence"/>
</dbReference>
<evidence type="ECO:0000313" key="1">
    <source>
        <dbReference type="EMBL" id="RAH64603.1"/>
    </source>
</evidence>
<gene>
    <name evidence="1" type="ORF">BO66DRAFT_233566</name>
</gene>
<accession>A0ACD1GTY3</accession>
<keyword evidence="2" id="KW-1185">Reference proteome</keyword>